<dbReference type="Proteomes" id="UP000002630">
    <property type="component" value="Unassembled WGS sequence"/>
</dbReference>
<evidence type="ECO:0000259" key="5">
    <source>
        <dbReference type="Pfam" id="PF08242"/>
    </source>
</evidence>
<reference evidence="6 7" key="1">
    <citation type="journal article" date="2010" name="Nature">
        <title>The Ectocarpus genome and the independent evolution of multicellularity in brown algae.</title>
        <authorList>
            <person name="Cock J.M."/>
            <person name="Sterck L."/>
            <person name="Rouze P."/>
            <person name="Scornet D."/>
            <person name="Allen A.E."/>
            <person name="Amoutzias G."/>
            <person name="Anthouard V."/>
            <person name="Artiguenave F."/>
            <person name="Aury J.M."/>
            <person name="Badger J.H."/>
            <person name="Beszteri B."/>
            <person name="Billiau K."/>
            <person name="Bonnet E."/>
            <person name="Bothwell J.H."/>
            <person name="Bowler C."/>
            <person name="Boyen C."/>
            <person name="Brownlee C."/>
            <person name="Carrano C.J."/>
            <person name="Charrier B."/>
            <person name="Cho G.Y."/>
            <person name="Coelho S.M."/>
            <person name="Collen J."/>
            <person name="Corre E."/>
            <person name="Da Silva C."/>
            <person name="Delage L."/>
            <person name="Delaroque N."/>
            <person name="Dittami S.M."/>
            <person name="Doulbeau S."/>
            <person name="Elias M."/>
            <person name="Farnham G."/>
            <person name="Gachon C.M."/>
            <person name="Gschloessl B."/>
            <person name="Heesch S."/>
            <person name="Jabbari K."/>
            <person name="Jubin C."/>
            <person name="Kawai H."/>
            <person name="Kimura K."/>
            <person name="Kloareg B."/>
            <person name="Kupper F.C."/>
            <person name="Lang D."/>
            <person name="Le Bail A."/>
            <person name="Leblanc C."/>
            <person name="Lerouge P."/>
            <person name="Lohr M."/>
            <person name="Lopez P.J."/>
            <person name="Martens C."/>
            <person name="Maumus F."/>
            <person name="Michel G."/>
            <person name="Miranda-Saavedra D."/>
            <person name="Morales J."/>
            <person name="Moreau H."/>
            <person name="Motomura T."/>
            <person name="Nagasato C."/>
            <person name="Napoli C.A."/>
            <person name="Nelson D.R."/>
            <person name="Nyvall-Collen P."/>
            <person name="Peters A.F."/>
            <person name="Pommier C."/>
            <person name="Potin P."/>
            <person name="Poulain J."/>
            <person name="Quesneville H."/>
            <person name="Read B."/>
            <person name="Rensing S.A."/>
            <person name="Ritter A."/>
            <person name="Rousvoal S."/>
            <person name="Samanta M."/>
            <person name="Samson G."/>
            <person name="Schroeder D.C."/>
            <person name="Segurens B."/>
            <person name="Strittmatter M."/>
            <person name="Tonon T."/>
            <person name="Tregear J.W."/>
            <person name="Valentin K."/>
            <person name="von Dassow P."/>
            <person name="Yamagishi T."/>
            <person name="Van de Peer Y."/>
            <person name="Wincker P."/>
        </authorList>
    </citation>
    <scope>NUCLEOTIDE SEQUENCE [LARGE SCALE GENOMIC DNA]</scope>
    <source>
        <strain evidence="7">Ec32 / CCAP1310/4</strain>
    </source>
</reference>
<evidence type="ECO:0000256" key="2">
    <source>
        <dbReference type="ARBA" id="ARBA00022603"/>
    </source>
</evidence>
<feature type="domain" description="Methyltransferase type 12" evidence="5">
    <location>
        <begin position="107"/>
        <end position="209"/>
    </location>
</feature>
<dbReference type="InterPro" id="IPR029063">
    <property type="entry name" value="SAM-dependent_MTases_sf"/>
</dbReference>
<dbReference type="AlphaFoldDB" id="D7G2E0"/>
<name>D7G2E0_ECTSI</name>
<evidence type="ECO:0000313" key="6">
    <source>
        <dbReference type="EMBL" id="CBJ33374.1"/>
    </source>
</evidence>
<dbReference type="CDD" id="cd02440">
    <property type="entry name" value="AdoMet_MTases"/>
    <property type="match status" value="1"/>
</dbReference>
<dbReference type="InParanoid" id="D7G2E0"/>
<evidence type="ECO:0000313" key="7">
    <source>
        <dbReference type="Proteomes" id="UP000002630"/>
    </source>
</evidence>
<dbReference type="EC" id="2.1.1.-" evidence="4"/>
<dbReference type="OrthoDB" id="417697at2759"/>
<sequence length="334" mass="36978">MTTPKEEEALQSVKGKGPPLSKFWRDKYEREARKSWDLFYGRNGGKFFKDRHYLGKVFPELAETGADLELAQRLETAEGFRNGDGGETVPENGARRKARRLGRRTLLELGCGVGNAVFPLLEENRGLYVIAADLSPKGIQVLKQHPKYSCGRCEALVLDATADDLPPSVLEDGGVDMVLLQFSLSAVAPKDMATVARLVETALKPGGKLLVRDYGRHDEAQLRFAKGRRLGDNVYVRQDGTTSYFFSLEDLRQLFCGGSPYGSGLRDSSSSSSSSSTCSGQSNRGWFDGGASLVEEELSFVRRQYANRAQKMARRRVWVHGKFRKPINSMAAPV</sequence>
<keyword evidence="3 4" id="KW-0808">Transferase</keyword>
<dbReference type="GO" id="GO:0008757">
    <property type="term" value="F:S-adenosylmethionine-dependent methyltransferase activity"/>
    <property type="evidence" value="ECO:0007669"/>
    <property type="project" value="UniProtKB-ARBA"/>
</dbReference>
<comment type="function">
    <text evidence="4">S-adenosyl-L-methionine-dependent methyltransferase.</text>
</comment>
<evidence type="ECO:0000256" key="1">
    <source>
        <dbReference type="ARBA" id="ARBA00009725"/>
    </source>
</evidence>
<keyword evidence="7" id="KW-1185">Reference proteome</keyword>
<dbReference type="PANTHER" id="PTHR22809:SF5">
    <property type="entry name" value="TRNA N(3)-METHYLCYTIDINE METHYLTRANSFERASE METTL6"/>
    <property type="match status" value="1"/>
</dbReference>
<dbReference type="STRING" id="2880.D7G2E0"/>
<dbReference type="GO" id="GO:0008173">
    <property type="term" value="F:RNA methyltransferase activity"/>
    <property type="evidence" value="ECO:0007669"/>
    <property type="project" value="UniProtKB-ARBA"/>
</dbReference>
<dbReference type="PANTHER" id="PTHR22809">
    <property type="entry name" value="METHYLTRANSFERASE-RELATED"/>
    <property type="match status" value="1"/>
</dbReference>
<evidence type="ECO:0000256" key="3">
    <source>
        <dbReference type="ARBA" id="ARBA00022679"/>
    </source>
</evidence>
<evidence type="ECO:0000256" key="4">
    <source>
        <dbReference type="PIRNR" id="PIRNR037755"/>
    </source>
</evidence>
<dbReference type="InterPro" id="IPR026113">
    <property type="entry name" value="METTL2/6/8-like"/>
</dbReference>
<accession>D7G2E0</accession>
<dbReference type="GO" id="GO:0032259">
    <property type="term" value="P:methylation"/>
    <property type="evidence" value="ECO:0007669"/>
    <property type="project" value="UniProtKB-KW"/>
</dbReference>
<organism evidence="6 7">
    <name type="scientific">Ectocarpus siliculosus</name>
    <name type="common">Brown alga</name>
    <name type="synonym">Conferva siliculosa</name>
    <dbReference type="NCBI Taxonomy" id="2880"/>
    <lineage>
        <taxon>Eukaryota</taxon>
        <taxon>Sar</taxon>
        <taxon>Stramenopiles</taxon>
        <taxon>Ochrophyta</taxon>
        <taxon>PX clade</taxon>
        <taxon>Phaeophyceae</taxon>
        <taxon>Ectocarpales</taxon>
        <taxon>Ectocarpaceae</taxon>
        <taxon>Ectocarpus</taxon>
    </lineage>
</organism>
<keyword evidence="2 4" id="KW-0489">Methyltransferase</keyword>
<protein>
    <recommendedName>
        <fullName evidence="4">tRNA N(3)-methylcytidine methyltransferase</fullName>
        <ecNumber evidence="4">2.1.1.-</ecNumber>
    </recommendedName>
</protein>
<dbReference type="SUPFAM" id="SSF53335">
    <property type="entry name" value="S-adenosyl-L-methionine-dependent methyltransferases"/>
    <property type="match status" value="1"/>
</dbReference>
<dbReference type="InterPro" id="IPR013217">
    <property type="entry name" value="Methyltransf_12"/>
</dbReference>
<comment type="similarity">
    <text evidence="1 4">Belongs to the methyltransferase superfamily. METL family.</text>
</comment>
<dbReference type="FunCoup" id="D7G2E0">
    <property type="interactions" value="440"/>
</dbReference>
<proteinExistence type="inferred from homology"/>
<gene>
    <name evidence="6" type="ORF">Esi_0471_0006</name>
</gene>
<dbReference type="PIRSF" id="PIRSF037755">
    <property type="entry name" value="Mettl2_prd"/>
    <property type="match status" value="1"/>
</dbReference>
<dbReference type="EMBL" id="FN649760">
    <property type="protein sequence ID" value="CBJ33374.1"/>
    <property type="molecule type" value="Genomic_DNA"/>
</dbReference>
<dbReference type="Pfam" id="PF08242">
    <property type="entry name" value="Methyltransf_12"/>
    <property type="match status" value="1"/>
</dbReference>
<dbReference type="Gene3D" id="3.40.50.150">
    <property type="entry name" value="Vaccinia Virus protein VP39"/>
    <property type="match status" value="1"/>
</dbReference>
<dbReference type="eggNOG" id="KOG2361">
    <property type="taxonomic scope" value="Eukaryota"/>
</dbReference>